<dbReference type="Gene3D" id="3.30.1330.60">
    <property type="entry name" value="OmpA-like domain"/>
    <property type="match status" value="1"/>
</dbReference>
<keyword evidence="3" id="KW-1003">Cell membrane</keyword>
<dbReference type="SUPFAM" id="SSF103088">
    <property type="entry name" value="OmpA-like"/>
    <property type="match status" value="1"/>
</dbReference>
<accession>A0ABS2P968</accession>
<evidence type="ECO:0000256" key="3">
    <source>
        <dbReference type="ARBA" id="ARBA00022475"/>
    </source>
</evidence>
<reference evidence="10 11" key="1">
    <citation type="submission" date="2021-01" db="EMBL/GenBank/DDBJ databases">
        <title>Genomic Encyclopedia of Type Strains, Phase IV (KMG-IV): sequencing the most valuable type-strain genomes for metagenomic binning, comparative biology and taxonomic classification.</title>
        <authorList>
            <person name="Goeker M."/>
        </authorList>
    </citation>
    <scope>NUCLEOTIDE SEQUENCE [LARGE SCALE GENOMIC DNA]</scope>
    <source>
        <strain evidence="10 11">DSM 25540</strain>
    </source>
</reference>
<dbReference type="InterPro" id="IPR050330">
    <property type="entry name" value="Bact_OuterMem_StrucFunc"/>
</dbReference>
<dbReference type="Pfam" id="PF00691">
    <property type="entry name" value="OmpA"/>
    <property type="match status" value="1"/>
</dbReference>
<evidence type="ECO:0000256" key="6">
    <source>
        <dbReference type="ARBA" id="ARBA00023136"/>
    </source>
</evidence>
<evidence type="ECO:0000256" key="7">
    <source>
        <dbReference type="PROSITE-ProRule" id="PRU00473"/>
    </source>
</evidence>
<feature type="domain" description="OmpA-like" evidence="9">
    <location>
        <begin position="112"/>
        <end position="234"/>
    </location>
</feature>
<name>A0ABS2P968_9BACL</name>
<dbReference type="InterPro" id="IPR036737">
    <property type="entry name" value="OmpA-like_sf"/>
</dbReference>
<keyword evidence="5 8" id="KW-1133">Transmembrane helix</keyword>
<keyword evidence="4 8" id="KW-0812">Transmembrane</keyword>
<dbReference type="InterPro" id="IPR025713">
    <property type="entry name" value="MotB-like_N_dom"/>
</dbReference>
<evidence type="ECO:0000256" key="4">
    <source>
        <dbReference type="ARBA" id="ARBA00022692"/>
    </source>
</evidence>
<evidence type="ECO:0000256" key="2">
    <source>
        <dbReference type="ARBA" id="ARBA00008914"/>
    </source>
</evidence>
<dbReference type="Proteomes" id="UP000741863">
    <property type="component" value="Unassembled WGS sequence"/>
</dbReference>
<evidence type="ECO:0000256" key="5">
    <source>
        <dbReference type="ARBA" id="ARBA00022989"/>
    </source>
</evidence>
<dbReference type="PANTHER" id="PTHR30329:SF16">
    <property type="entry name" value="CHEMOTAXIS MOTB PROTEIN"/>
    <property type="match status" value="1"/>
</dbReference>
<dbReference type="PANTHER" id="PTHR30329">
    <property type="entry name" value="STATOR ELEMENT OF FLAGELLAR MOTOR COMPLEX"/>
    <property type="match status" value="1"/>
</dbReference>
<keyword evidence="6 7" id="KW-0472">Membrane</keyword>
<evidence type="ECO:0000313" key="10">
    <source>
        <dbReference type="EMBL" id="MBM7631862.1"/>
    </source>
</evidence>
<evidence type="ECO:0000259" key="9">
    <source>
        <dbReference type="PROSITE" id="PS51123"/>
    </source>
</evidence>
<comment type="subcellular location">
    <subcellularLocation>
        <location evidence="1">Cell membrane</location>
        <topology evidence="1">Single-pass membrane protein</topology>
    </subcellularLocation>
</comment>
<comment type="caution">
    <text evidence="10">The sequence shown here is derived from an EMBL/GenBank/DDBJ whole genome shotgun (WGS) entry which is preliminary data.</text>
</comment>
<evidence type="ECO:0000256" key="8">
    <source>
        <dbReference type="SAM" id="Phobius"/>
    </source>
</evidence>
<dbReference type="RefSeq" id="WP_204695905.1">
    <property type="nucleotide sequence ID" value="NZ_JAFBEC010000002.1"/>
</dbReference>
<dbReference type="CDD" id="cd07185">
    <property type="entry name" value="OmpA_C-like"/>
    <property type="match status" value="1"/>
</dbReference>
<dbReference type="InterPro" id="IPR006665">
    <property type="entry name" value="OmpA-like"/>
</dbReference>
<protein>
    <submittedName>
        <fullName evidence="10">Chemotaxis protein MotB</fullName>
    </submittedName>
</protein>
<dbReference type="PROSITE" id="PS51123">
    <property type="entry name" value="OMPA_2"/>
    <property type="match status" value="1"/>
</dbReference>
<evidence type="ECO:0000313" key="11">
    <source>
        <dbReference type="Proteomes" id="UP000741863"/>
    </source>
</evidence>
<gene>
    <name evidence="10" type="ORF">JOD17_000954</name>
</gene>
<dbReference type="Pfam" id="PF13677">
    <property type="entry name" value="MotB_plug"/>
    <property type="match status" value="1"/>
</dbReference>
<proteinExistence type="inferred from homology"/>
<sequence>MRRRSEGGESNQGRGWLVTFSDMVLIILVFFIMLFSISNVDAQRFQALSESFSGTSIMDELSSITEFEDEQIEQLVDEEEEVDHFTEVKEYIDEYLIEHDLGDMIQTIQDDRGITLILQEQLLFNSGEALILSEAKPFLDQIVSILKGIPDYYIEVEGHTDNRPIETYRYPSNWELSGARASSVIRYITERSEKVEPGRFRATGYADTRPLVPNDSRENMQKNRRVVVMITDRTTADENQ</sequence>
<organism evidence="10 11">
    <name type="scientific">Geomicrobium sediminis</name>
    <dbReference type="NCBI Taxonomy" id="1347788"/>
    <lineage>
        <taxon>Bacteria</taxon>
        <taxon>Bacillati</taxon>
        <taxon>Bacillota</taxon>
        <taxon>Bacilli</taxon>
        <taxon>Bacillales</taxon>
        <taxon>Geomicrobium</taxon>
    </lineage>
</organism>
<keyword evidence="11" id="KW-1185">Reference proteome</keyword>
<comment type="similarity">
    <text evidence="2">Belongs to the MotB family.</text>
</comment>
<feature type="transmembrane region" description="Helical" evidence="8">
    <location>
        <begin position="16"/>
        <end position="37"/>
    </location>
</feature>
<evidence type="ECO:0000256" key="1">
    <source>
        <dbReference type="ARBA" id="ARBA00004162"/>
    </source>
</evidence>
<dbReference type="EMBL" id="JAFBEC010000002">
    <property type="protein sequence ID" value="MBM7631862.1"/>
    <property type="molecule type" value="Genomic_DNA"/>
</dbReference>